<dbReference type="SMART" id="SM00825">
    <property type="entry name" value="PKS_KS"/>
    <property type="match status" value="1"/>
</dbReference>
<dbReference type="InterPro" id="IPR000794">
    <property type="entry name" value="Beta-ketoacyl_synthase"/>
</dbReference>
<dbReference type="RefSeq" id="WP_030818960.1">
    <property type="nucleotide sequence ID" value="NZ_JBFBKA010000077.1"/>
</dbReference>
<evidence type="ECO:0000313" key="7">
    <source>
        <dbReference type="Proteomes" id="UP000037773"/>
    </source>
</evidence>
<dbReference type="PATRIC" id="fig|36816.3.peg.2959"/>
<dbReference type="InterPro" id="IPR014031">
    <property type="entry name" value="Ketoacyl_synth_C"/>
</dbReference>
<dbReference type="CDD" id="cd00834">
    <property type="entry name" value="KAS_I_II"/>
    <property type="match status" value="1"/>
</dbReference>
<dbReference type="GO" id="GO:0006633">
    <property type="term" value="P:fatty acid biosynthetic process"/>
    <property type="evidence" value="ECO:0007669"/>
    <property type="project" value="TreeGrafter"/>
</dbReference>
<evidence type="ECO:0000256" key="1">
    <source>
        <dbReference type="ARBA" id="ARBA00008467"/>
    </source>
</evidence>
<feature type="domain" description="Ketosynthase family 3 (KS3)" evidence="5">
    <location>
        <begin position="1"/>
        <end position="412"/>
    </location>
</feature>
<dbReference type="SUPFAM" id="SSF53901">
    <property type="entry name" value="Thiolase-like"/>
    <property type="match status" value="2"/>
</dbReference>
<dbReference type="Pfam" id="PF00109">
    <property type="entry name" value="ketoacyl-synt"/>
    <property type="match status" value="1"/>
</dbReference>
<keyword evidence="7" id="KW-1185">Reference proteome</keyword>
<comment type="caution">
    <text evidence="6">The sequence shown here is derived from an EMBL/GenBank/DDBJ whole genome shotgun (WGS) entry which is preliminary data.</text>
</comment>
<organism evidence="6 7">
    <name type="scientific">Streptomyces caelestis</name>
    <dbReference type="NCBI Taxonomy" id="36816"/>
    <lineage>
        <taxon>Bacteria</taxon>
        <taxon>Bacillati</taxon>
        <taxon>Actinomycetota</taxon>
        <taxon>Actinomycetes</taxon>
        <taxon>Kitasatosporales</taxon>
        <taxon>Streptomycetaceae</taxon>
        <taxon>Streptomyces</taxon>
    </lineage>
</organism>
<evidence type="ECO:0000256" key="3">
    <source>
        <dbReference type="ARBA" id="ARBA00023315"/>
    </source>
</evidence>
<dbReference type="Pfam" id="PF02801">
    <property type="entry name" value="Ketoacyl-synt_C"/>
    <property type="match status" value="1"/>
</dbReference>
<dbReference type="InterPro" id="IPR014030">
    <property type="entry name" value="Ketoacyl_synth_N"/>
</dbReference>
<evidence type="ECO:0000256" key="2">
    <source>
        <dbReference type="ARBA" id="ARBA00022679"/>
    </source>
</evidence>
<dbReference type="Gene3D" id="3.40.47.10">
    <property type="match status" value="1"/>
</dbReference>
<proteinExistence type="inferred from homology"/>
<dbReference type="GO" id="GO:0004315">
    <property type="term" value="F:3-oxoacyl-[acyl-carrier-protein] synthase activity"/>
    <property type="evidence" value="ECO:0007669"/>
    <property type="project" value="TreeGrafter"/>
</dbReference>
<dbReference type="EMBL" id="LGCN01000132">
    <property type="protein sequence ID" value="KOT39824.1"/>
    <property type="molecule type" value="Genomic_DNA"/>
</dbReference>
<comment type="similarity">
    <text evidence="1 4">Belongs to the thiolase-like superfamily. Beta-ketoacyl-ACP synthases family.</text>
</comment>
<dbReference type="PROSITE" id="PS52004">
    <property type="entry name" value="KS3_2"/>
    <property type="match status" value="1"/>
</dbReference>
<reference evidence="6 7" key="1">
    <citation type="submission" date="2015-07" db="EMBL/GenBank/DDBJ databases">
        <authorList>
            <person name="Noorani M."/>
        </authorList>
    </citation>
    <scope>NUCLEOTIDE SEQUENCE [LARGE SCALE GENOMIC DNA]</scope>
    <source>
        <strain evidence="6 7">NRRL B-24567</strain>
    </source>
</reference>
<evidence type="ECO:0000259" key="5">
    <source>
        <dbReference type="PROSITE" id="PS52004"/>
    </source>
</evidence>
<dbReference type="PANTHER" id="PTHR11712">
    <property type="entry name" value="POLYKETIDE SYNTHASE-RELATED"/>
    <property type="match status" value="1"/>
</dbReference>
<sequence>MSVVVTGIGAVTPAGTGLGPLWEGAREGAAHVTAIDRFDASAYACPAAGQSGFDADAELPSRFVKRTDRFTHLAVHAVRQALDEAGVAIGTDVTPERTGVMVGNILGGWEFAERELRNLWTDGPRAVSPYQATAWFPAAPQGNICIDQGVKGPARTFVADRASGAYALIGGAEALLRDRVDVVIAGGVEAPLSPYGWLCLETSGLGAKARGTLAPDELYRPFDAGHGGSVFGEGAVFLILERREHAERRGATILGELAGWGVSTDGYMPYYTVEPTGQVLGRAMRTAADRAGVSGGDLGAVFAHGSAIPFEDVTEGYALHEAFGPAAARVPVTVPKSGFGHLLGAAAPADVALALRGMREETVPATVNLDRPAPGIDLDLVRGEARPAPGWEHTLVVSRGLGGVNACLVLRR</sequence>
<dbReference type="InterPro" id="IPR016039">
    <property type="entry name" value="Thiolase-like"/>
</dbReference>
<keyword evidence="2 4" id="KW-0808">Transferase</keyword>
<gene>
    <name evidence="6" type="ORF">ADK41_13690</name>
</gene>
<evidence type="ECO:0000256" key="4">
    <source>
        <dbReference type="RuleBase" id="RU003694"/>
    </source>
</evidence>
<dbReference type="PANTHER" id="PTHR11712:SF322">
    <property type="entry name" value="POLYKETIDE BETA-KETOACYL SYNTHASE 2-RELATED"/>
    <property type="match status" value="1"/>
</dbReference>
<accession>A0A0M9X928</accession>
<dbReference type="Proteomes" id="UP000037773">
    <property type="component" value="Unassembled WGS sequence"/>
</dbReference>
<dbReference type="OrthoDB" id="416758at2"/>
<dbReference type="InterPro" id="IPR020841">
    <property type="entry name" value="PKS_Beta-ketoAc_synthase_dom"/>
</dbReference>
<evidence type="ECO:0000313" key="6">
    <source>
        <dbReference type="EMBL" id="KOT39824.1"/>
    </source>
</evidence>
<keyword evidence="3" id="KW-0012">Acyltransferase</keyword>
<name>A0A0M9X928_9ACTN</name>
<protein>
    <submittedName>
        <fullName evidence="6">Beta-ketoacyl synthase</fullName>
    </submittedName>
</protein>
<dbReference type="AlphaFoldDB" id="A0A0M9X928"/>